<feature type="region of interest" description="Disordered" evidence="1">
    <location>
        <begin position="39"/>
        <end position="81"/>
    </location>
</feature>
<feature type="chain" id="PRO_5039533163" description="Lipoprotein" evidence="2">
    <location>
        <begin position="27"/>
        <end position="308"/>
    </location>
</feature>
<dbReference type="PROSITE" id="PS51257">
    <property type="entry name" value="PROKAR_LIPOPROTEIN"/>
    <property type="match status" value="1"/>
</dbReference>
<dbReference type="EMBL" id="VUOB01000093">
    <property type="protein sequence ID" value="KAA2250159.1"/>
    <property type="molecule type" value="Genomic_DNA"/>
</dbReference>
<dbReference type="Gene3D" id="2.50.20.20">
    <property type="match status" value="1"/>
</dbReference>
<name>A0A5B2WII8_9PSEU</name>
<protein>
    <recommendedName>
        <fullName evidence="5">Lipoprotein</fullName>
    </recommendedName>
</protein>
<sequence length="308" mass="31101">MSRQGIGTRARLAVSGPAVLAAFALAGCGPTNVGGSATGNTAGAGATPTASGAPAETKEPQDTMASTEPGRADGALAGASDASRKAGSVKAAYTMETDDGTQSVTIGSGTGAIDFANHRSTAEMTMGGGESGRPNAKTVTVMDGSTAYLQMAVGGEGGHWIKFDLSKLAGPGGGTDLSNYLDLLAGATDSSQVGSDTVRGTATTHYKVTVDPKKLLDQHPELKAFYDSLSELTKKVAPSASAGSDSALAPKPYDVWIDGSGLVARVQSSMKTKSEGGKDATAKVTVEYYDYGMPVQITVPSVDETPTH</sequence>
<keyword evidence="2" id="KW-0732">Signal</keyword>
<evidence type="ECO:0008006" key="5">
    <source>
        <dbReference type="Google" id="ProtNLM"/>
    </source>
</evidence>
<organism evidence="3 4">
    <name type="scientific">Solihabitans fulvus</name>
    <dbReference type="NCBI Taxonomy" id="1892852"/>
    <lineage>
        <taxon>Bacteria</taxon>
        <taxon>Bacillati</taxon>
        <taxon>Actinomycetota</taxon>
        <taxon>Actinomycetes</taxon>
        <taxon>Pseudonocardiales</taxon>
        <taxon>Pseudonocardiaceae</taxon>
        <taxon>Solihabitans</taxon>
    </lineage>
</organism>
<keyword evidence="4" id="KW-1185">Reference proteome</keyword>
<comment type="caution">
    <text evidence="3">The sequence shown here is derived from an EMBL/GenBank/DDBJ whole genome shotgun (WGS) entry which is preliminary data.</text>
</comment>
<dbReference type="OrthoDB" id="3672059at2"/>
<accession>A0A5B2WII8</accession>
<evidence type="ECO:0000256" key="2">
    <source>
        <dbReference type="SAM" id="SignalP"/>
    </source>
</evidence>
<dbReference type="SUPFAM" id="SSF89392">
    <property type="entry name" value="Prokaryotic lipoproteins and lipoprotein localization factors"/>
    <property type="match status" value="1"/>
</dbReference>
<dbReference type="RefSeq" id="WP_149854977.1">
    <property type="nucleotide sequence ID" value="NZ_VUOB01000093.1"/>
</dbReference>
<reference evidence="3 4" key="2">
    <citation type="submission" date="2019-09" db="EMBL/GenBank/DDBJ databases">
        <authorList>
            <person name="Jin C."/>
        </authorList>
    </citation>
    <scope>NUCLEOTIDE SEQUENCE [LARGE SCALE GENOMIC DNA]</scope>
    <source>
        <strain evidence="3 4">AN110305</strain>
    </source>
</reference>
<evidence type="ECO:0000313" key="4">
    <source>
        <dbReference type="Proteomes" id="UP000323454"/>
    </source>
</evidence>
<dbReference type="InterPro" id="IPR029046">
    <property type="entry name" value="LolA/LolB/LppX"/>
</dbReference>
<proteinExistence type="predicted"/>
<dbReference type="AlphaFoldDB" id="A0A5B2WII8"/>
<feature type="signal peptide" evidence="2">
    <location>
        <begin position="1"/>
        <end position="26"/>
    </location>
</feature>
<evidence type="ECO:0000256" key="1">
    <source>
        <dbReference type="SAM" id="MobiDB-lite"/>
    </source>
</evidence>
<feature type="compositionally biased region" description="Low complexity" evidence="1">
    <location>
        <begin position="39"/>
        <end position="55"/>
    </location>
</feature>
<evidence type="ECO:0000313" key="3">
    <source>
        <dbReference type="EMBL" id="KAA2250159.1"/>
    </source>
</evidence>
<gene>
    <name evidence="3" type="ORF">F0L68_39130</name>
</gene>
<reference evidence="3 4" key="1">
    <citation type="submission" date="2019-09" db="EMBL/GenBank/DDBJ databases">
        <title>Goodfellowia gen. nov., a new genus of the Pseudonocardineae related to Actinoalloteichus, containing Goodfellowia coeruleoviolacea gen. nov., comb. nov. gen. nov., comb. nov.</title>
        <authorList>
            <person name="Labeda D."/>
        </authorList>
    </citation>
    <scope>NUCLEOTIDE SEQUENCE [LARGE SCALE GENOMIC DNA]</scope>
    <source>
        <strain evidence="3 4">AN110305</strain>
    </source>
</reference>
<dbReference type="Proteomes" id="UP000323454">
    <property type="component" value="Unassembled WGS sequence"/>
</dbReference>
<feature type="compositionally biased region" description="Low complexity" evidence="1">
    <location>
        <begin position="72"/>
        <end position="81"/>
    </location>
</feature>